<comment type="similarity">
    <text evidence="2">Belongs to the peptidase S10 family.</text>
</comment>
<evidence type="ECO:0000256" key="11">
    <source>
        <dbReference type="ARBA" id="ARBA00023180"/>
    </source>
</evidence>
<keyword evidence="3" id="KW-0121">Carboxypeptidase</keyword>
<feature type="domain" description="Bromo" evidence="15">
    <location>
        <begin position="54"/>
        <end position="124"/>
    </location>
</feature>
<evidence type="ECO:0000313" key="17">
    <source>
        <dbReference type="Proteomes" id="UP000447873"/>
    </source>
</evidence>
<keyword evidence="7" id="KW-0156">Chromatin regulator</keyword>
<dbReference type="PRINTS" id="PR00503">
    <property type="entry name" value="BROMODOMAIN"/>
</dbReference>
<dbReference type="GO" id="GO:0003682">
    <property type="term" value="F:chromatin binding"/>
    <property type="evidence" value="ECO:0007669"/>
    <property type="project" value="TreeGrafter"/>
</dbReference>
<dbReference type="SUPFAM" id="SSF53474">
    <property type="entry name" value="alpha/beta-Hydrolases"/>
    <property type="match status" value="1"/>
</dbReference>
<dbReference type="InterPro" id="IPR037382">
    <property type="entry name" value="Rsc/polybromo"/>
</dbReference>
<keyword evidence="8" id="KW-0805">Transcription regulation</keyword>
<dbReference type="PANTHER" id="PTHR16062">
    <property type="entry name" value="SWI/SNF-RELATED"/>
    <property type="match status" value="1"/>
</dbReference>
<evidence type="ECO:0000256" key="10">
    <source>
        <dbReference type="ARBA" id="ARBA00023163"/>
    </source>
</evidence>
<keyword evidence="11" id="KW-0325">Glycoprotein</keyword>
<evidence type="ECO:0000256" key="4">
    <source>
        <dbReference type="ARBA" id="ARBA00022670"/>
    </source>
</evidence>
<dbReference type="Gene3D" id="3.40.50.1820">
    <property type="entry name" value="alpha/beta hydrolase"/>
    <property type="match status" value="1"/>
</dbReference>
<comment type="caution">
    <text evidence="16">The sequence shown here is derived from an EMBL/GenBank/DDBJ whole genome shotgun (WGS) entry which is preliminary data.</text>
</comment>
<dbReference type="Gene3D" id="1.20.920.10">
    <property type="entry name" value="Bromodomain-like"/>
    <property type="match status" value="2"/>
</dbReference>
<accession>A0A8H3YYG5</accession>
<dbReference type="GO" id="GO:0006508">
    <property type="term" value="P:proteolysis"/>
    <property type="evidence" value="ECO:0007669"/>
    <property type="project" value="UniProtKB-KW"/>
</dbReference>
<dbReference type="InterPro" id="IPR018202">
    <property type="entry name" value="Ser_caboxypep_ser_AS"/>
</dbReference>
<evidence type="ECO:0000256" key="7">
    <source>
        <dbReference type="ARBA" id="ARBA00022853"/>
    </source>
</evidence>
<evidence type="ECO:0000313" key="16">
    <source>
        <dbReference type="EMBL" id="KAE9976538.1"/>
    </source>
</evidence>
<evidence type="ECO:0000256" key="3">
    <source>
        <dbReference type="ARBA" id="ARBA00022645"/>
    </source>
</evidence>
<keyword evidence="4" id="KW-0645">Protease</keyword>
<evidence type="ECO:0000256" key="8">
    <source>
        <dbReference type="ARBA" id="ARBA00023015"/>
    </source>
</evidence>
<dbReference type="GO" id="GO:0016586">
    <property type="term" value="C:RSC-type complex"/>
    <property type="evidence" value="ECO:0007669"/>
    <property type="project" value="InterPro"/>
</dbReference>
<dbReference type="InterPro" id="IPR001563">
    <property type="entry name" value="Peptidase_S10"/>
</dbReference>
<dbReference type="InterPro" id="IPR018359">
    <property type="entry name" value="Bromodomain_CS"/>
</dbReference>
<proteinExistence type="inferred from homology"/>
<evidence type="ECO:0000256" key="14">
    <source>
        <dbReference type="SAM" id="MobiDB-lite"/>
    </source>
</evidence>
<sequence>MESASKRRATLPNNDQPPAKRVKGAPDAPPETPETTTDVGLKFLENLKNAKDKTGRPIATEFLRLPDRNLYPQYYKEIRLPIALDTIEGKLIRGEYANLTAVESDAKRMVANAKQFNDKKSAVYEDAERVRKTASNFMTRHNPAYRNSNYVAQPTPIPDELLNGSHAPNGNGTPHTQSVRLTFGKPKASSTPQPARAAAVASPKEPTPAVESSSDFKGMTFQQAQEQLLNECIEHEDGGALIFTAFINLPPRSLADYYQLIKQPMSLKGVQKKVRGQRGRDAATGKTDLKSWQALEDEMSLIWTNAREYNQDGSPLFNLAGELETFFHKRLAIAKKQVQQPTQPTLKLKVAPAAPPASKPSIKLKFGGSKASPGAASPAPSAASPAVMDRSTPGVIVHNEALERQKEMVASAMNGDQRSRGRPPSQQPTAPQVRNPFGGSRPGSNSTPLPALASAGSPPVHMNGIKNEAPVRQSPGPNTVRPSSAVSSHLAPSMAPPLSVTPRVPSGSPYPQQQQAQPIQPSPYQTKQNHYQQPQYQLQNGFVHARPVDQNGSSSILPDVTLITHPALKLAKPLTVKIPAHATTTQQSITLTVPFTHQYFQVVPHLPVGLTQRPYRVFVTVNGQRMSEAIKPGAERDKSRPIFEARLERGTVGRIEVEVLAGKGPSGKSGKEEVDRGYFEKVGSGTERLCAPLGYKLLYLDLVAHHLLFFEPFFRSLLPFYFCHYPDHSLTSIFPLIAHLGEARRDPRHLGQAIADKIELAERSFRHVPVAVKSTEKVQQAKRADAKIIPQTEAIKKFIVDGTKIPDVPFDLGESYAGLIPISNATNAPQLYFWFFPTSNPNGTEDFTIWLNASFLQENGPLIWQYGTFKPVKNPWSWHNLTNMIWVEQPVGTGFSQGQSTETSQEAAAASFLGFFKNFQETFNFKNKKIYIAGESYAGKYVPYIADAMFNSKDKVHFDVQGTMIYDGSINSDPVMQEIPVVKNVKEFEKFFNLNETTMADLTNRAEKCGYTKFMADHLVYPPKGKLPTPAKTTESCELWVRVRKAAALFNPCFNVYDIATTCPNLWDVLGFPGSFDYVPEGATIYFNRTDVQKAINAPIQEWKECSEIALRADTSLPSGLTILPSVIERSKRTLIVHGNLDYVLLRDGSLITIQNMTWNDKQGFQTAPKSDFYVPYHTELNVGSTAGAGIMGVTHTERGLTWVEVFLSGHMVPQYQPSAAYRQMEFLLGRIKSLDEVSAFTTQPNEPQSVATVKKQMRHYNDTSFSTRDLFGR</sequence>
<dbReference type="GO" id="GO:0006338">
    <property type="term" value="P:chromatin remodeling"/>
    <property type="evidence" value="ECO:0007669"/>
    <property type="project" value="InterPro"/>
</dbReference>
<dbReference type="GO" id="GO:0006368">
    <property type="term" value="P:transcription elongation by RNA polymerase II"/>
    <property type="evidence" value="ECO:0007669"/>
    <property type="project" value="TreeGrafter"/>
</dbReference>
<dbReference type="Pfam" id="PF22994">
    <property type="entry name" value="RSC4_Ig_like"/>
    <property type="match status" value="1"/>
</dbReference>
<evidence type="ECO:0000256" key="9">
    <source>
        <dbReference type="ARBA" id="ARBA00023117"/>
    </source>
</evidence>
<feature type="compositionally biased region" description="Polar residues" evidence="14">
    <location>
        <begin position="475"/>
        <end position="487"/>
    </location>
</feature>
<dbReference type="Proteomes" id="UP000447873">
    <property type="component" value="Unassembled WGS sequence"/>
</dbReference>
<evidence type="ECO:0000256" key="13">
    <source>
        <dbReference type="PROSITE-ProRule" id="PRU00035"/>
    </source>
</evidence>
<dbReference type="InterPro" id="IPR029058">
    <property type="entry name" value="AB_hydrolase_fold"/>
</dbReference>
<feature type="region of interest" description="Disordered" evidence="14">
    <location>
        <begin position="163"/>
        <end position="215"/>
    </location>
</feature>
<evidence type="ECO:0000256" key="12">
    <source>
        <dbReference type="ARBA" id="ARBA00023242"/>
    </source>
</evidence>
<dbReference type="Pfam" id="PF00439">
    <property type="entry name" value="Bromodomain"/>
    <property type="match status" value="2"/>
</dbReference>
<dbReference type="CDD" id="cd04369">
    <property type="entry name" value="Bromodomain"/>
    <property type="match status" value="2"/>
</dbReference>
<organism evidence="16 17">
    <name type="scientific">Venturia inaequalis</name>
    <name type="common">Apple scab fungus</name>
    <dbReference type="NCBI Taxonomy" id="5025"/>
    <lineage>
        <taxon>Eukaryota</taxon>
        <taxon>Fungi</taxon>
        <taxon>Dikarya</taxon>
        <taxon>Ascomycota</taxon>
        <taxon>Pezizomycotina</taxon>
        <taxon>Dothideomycetes</taxon>
        <taxon>Pleosporomycetidae</taxon>
        <taxon>Venturiales</taxon>
        <taxon>Venturiaceae</taxon>
        <taxon>Venturia</taxon>
    </lineage>
</organism>
<dbReference type="InterPro" id="IPR054551">
    <property type="entry name" value="RSC4_Ig-like"/>
</dbReference>
<keyword evidence="6" id="KW-0378">Hydrolase</keyword>
<comment type="subcellular location">
    <subcellularLocation>
        <location evidence="1">Nucleus</location>
    </subcellularLocation>
</comment>
<dbReference type="GO" id="GO:0004185">
    <property type="term" value="F:serine-type carboxypeptidase activity"/>
    <property type="evidence" value="ECO:0007669"/>
    <property type="project" value="InterPro"/>
</dbReference>
<feature type="compositionally biased region" description="Polar residues" evidence="14">
    <location>
        <begin position="166"/>
        <end position="180"/>
    </location>
</feature>
<dbReference type="PROSITE" id="PS00131">
    <property type="entry name" value="CARBOXYPEPT_SER_SER"/>
    <property type="match status" value="1"/>
</dbReference>
<dbReference type="SUPFAM" id="SSF47370">
    <property type="entry name" value="Bromodomain"/>
    <property type="match status" value="2"/>
</dbReference>
<keyword evidence="12" id="KW-0539">Nucleus</keyword>
<feature type="compositionally biased region" description="Low complexity" evidence="14">
    <location>
        <begin position="359"/>
        <end position="386"/>
    </location>
</feature>
<feature type="domain" description="Bromo" evidence="15">
    <location>
        <begin position="235"/>
        <end position="317"/>
    </location>
</feature>
<feature type="region of interest" description="Disordered" evidence="14">
    <location>
        <begin position="411"/>
        <end position="531"/>
    </location>
</feature>
<feature type="region of interest" description="Disordered" evidence="14">
    <location>
        <begin position="337"/>
        <end position="389"/>
    </location>
</feature>
<dbReference type="PANTHER" id="PTHR16062:SF19">
    <property type="entry name" value="PROTEIN POLYBROMO-1"/>
    <property type="match status" value="1"/>
</dbReference>
<keyword evidence="10" id="KW-0804">Transcription</keyword>
<dbReference type="InterPro" id="IPR001487">
    <property type="entry name" value="Bromodomain"/>
</dbReference>
<feature type="compositionally biased region" description="Low complexity" evidence="14">
    <location>
        <begin position="448"/>
        <end position="459"/>
    </location>
</feature>
<dbReference type="AlphaFoldDB" id="A0A8H3YYG5"/>
<protein>
    <recommendedName>
        <fullName evidence="15">Bromo domain-containing protein</fullName>
    </recommendedName>
</protein>
<dbReference type="SMART" id="SM00297">
    <property type="entry name" value="BROMO"/>
    <property type="match status" value="2"/>
</dbReference>
<dbReference type="PROSITE" id="PS00633">
    <property type="entry name" value="BROMODOMAIN_1"/>
    <property type="match status" value="1"/>
</dbReference>
<gene>
    <name evidence="16" type="ORF">EG328_002571</name>
</gene>
<dbReference type="EMBL" id="WNWS01000172">
    <property type="protein sequence ID" value="KAE9976538.1"/>
    <property type="molecule type" value="Genomic_DNA"/>
</dbReference>
<feature type="compositionally biased region" description="Low complexity" evidence="14">
    <location>
        <begin position="505"/>
        <end position="531"/>
    </location>
</feature>
<evidence type="ECO:0000256" key="2">
    <source>
        <dbReference type="ARBA" id="ARBA00009431"/>
    </source>
</evidence>
<keyword evidence="5" id="KW-0677">Repeat</keyword>
<dbReference type="Pfam" id="PF00450">
    <property type="entry name" value="Peptidase_S10"/>
    <property type="match status" value="1"/>
</dbReference>
<reference evidence="16 17" key="1">
    <citation type="submission" date="2018-12" db="EMBL/GenBank/DDBJ databases">
        <title>Venturia inaequalis Genome Resource.</title>
        <authorList>
            <person name="Lichtner F.J."/>
        </authorList>
    </citation>
    <scope>NUCLEOTIDE SEQUENCE [LARGE SCALE GENOMIC DNA]</scope>
    <source>
        <strain evidence="16 17">120213</strain>
    </source>
</reference>
<dbReference type="FunFam" id="1.20.920.10:FF:000083">
    <property type="entry name" value="WGS project CABT00000000 data, contig 2.8"/>
    <property type="match status" value="1"/>
</dbReference>
<dbReference type="InterPro" id="IPR036427">
    <property type="entry name" value="Bromodomain-like_sf"/>
</dbReference>
<name>A0A8H3YYG5_VENIN</name>
<feature type="region of interest" description="Disordered" evidence="14">
    <location>
        <begin position="1"/>
        <end position="40"/>
    </location>
</feature>
<dbReference type="PRINTS" id="PR00724">
    <property type="entry name" value="CRBOXYPTASEC"/>
</dbReference>
<dbReference type="PROSITE" id="PS50014">
    <property type="entry name" value="BROMODOMAIN_2"/>
    <property type="match status" value="2"/>
</dbReference>
<dbReference type="PROSITE" id="PS00560">
    <property type="entry name" value="CARBOXYPEPT_SER_HIS"/>
    <property type="match status" value="1"/>
</dbReference>
<dbReference type="InterPro" id="IPR033124">
    <property type="entry name" value="Ser_caboxypep_his_AS"/>
</dbReference>
<evidence type="ECO:0000256" key="1">
    <source>
        <dbReference type="ARBA" id="ARBA00004123"/>
    </source>
</evidence>
<evidence type="ECO:0000256" key="6">
    <source>
        <dbReference type="ARBA" id="ARBA00022801"/>
    </source>
</evidence>
<evidence type="ECO:0000256" key="5">
    <source>
        <dbReference type="ARBA" id="ARBA00022737"/>
    </source>
</evidence>
<keyword evidence="9 13" id="KW-0103">Bromodomain</keyword>
<evidence type="ECO:0000259" key="15">
    <source>
        <dbReference type="PROSITE" id="PS50014"/>
    </source>
</evidence>